<evidence type="ECO:0000256" key="1">
    <source>
        <dbReference type="ARBA" id="ARBA00023277"/>
    </source>
</evidence>
<comment type="catalytic activity">
    <reaction evidence="2">
        <text>1,6-anhydro-N-acetyl-beta-muramate + ATP + H2O = N-acetyl-D-muramate 6-phosphate + ADP + H(+)</text>
        <dbReference type="Rhea" id="RHEA:24952"/>
        <dbReference type="ChEBI" id="CHEBI:15377"/>
        <dbReference type="ChEBI" id="CHEBI:15378"/>
        <dbReference type="ChEBI" id="CHEBI:30616"/>
        <dbReference type="ChEBI" id="CHEBI:58690"/>
        <dbReference type="ChEBI" id="CHEBI:58722"/>
        <dbReference type="ChEBI" id="CHEBI:456216"/>
        <dbReference type="EC" id="2.7.1.170"/>
    </reaction>
</comment>
<dbReference type="GO" id="GO:0006040">
    <property type="term" value="P:amino sugar metabolic process"/>
    <property type="evidence" value="ECO:0007669"/>
    <property type="project" value="InterPro"/>
</dbReference>
<keyword evidence="2 3" id="KW-0418">Kinase</keyword>
<dbReference type="RefSeq" id="WP_206711344.1">
    <property type="nucleotide sequence ID" value="NZ_BMGH01000001.1"/>
</dbReference>
<dbReference type="UniPathway" id="UPA00544"/>
<keyword evidence="2" id="KW-0808">Transferase</keyword>
<comment type="pathway">
    <text evidence="2">Cell wall biogenesis; peptidoglycan recycling.</text>
</comment>
<keyword evidence="2" id="KW-0547">Nucleotide-binding</keyword>
<dbReference type="HAMAP" id="MF_01270">
    <property type="entry name" value="AnhMurNAc_kinase"/>
    <property type="match status" value="1"/>
</dbReference>
<dbReference type="EMBL" id="BMGH01000001">
    <property type="protein sequence ID" value="GGD01735.1"/>
    <property type="molecule type" value="Genomic_DNA"/>
</dbReference>
<dbReference type="GO" id="GO:0005524">
    <property type="term" value="F:ATP binding"/>
    <property type="evidence" value="ECO:0007669"/>
    <property type="project" value="UniProtKB-UniRule"/>
</dbReference>
<sequence length="379" mass="41353">MSLTERIMTAIGLMSGTSLDGIDVAVIKTDGYKIHDWGPVLSYPYERDAKIWVRRAIKAALEGREGGEEIAKAVDEVTTSHIHAVQRLMEHNHLTRDEIDVIGFHGQTILHRPPLDSASKGRTWQIGSGDVMAKELRIDVVDQFRMADMAAGGEGAPLAPAYHAALAKGLQRDHPLCVLNLGGVSNLTFIPAGANPADMIAFDCGPGNGLVDQWVDLKTGEAMDTDGALAAAGSVEEDTVRLMALNPYLRRKPPKSLDRYDFKYDAVREMSVEDGAATLTAFTAECIKRSMSLLPAPPEEWIVVGGGRHNPVLMAMLADRLDAPVRPAEDVGWRGDHLEAECFAYLAVRSLKKLPLSWPKTTRVPHALTGGHHHRAPWQ</sequence>
<comment type="pathway">
    <text evidence="2">Amino-sugar metabolism; 1,6-anhydro-N-acetylmuramate degradation.</text>
</comment>
<dbReference type="InterPro" id="IPR043129">
    <property type="entry name" value="ATPase_NBD"/>
</dbReference>
<dbReference type="InterPro" id="IPR005338">
    <property type="entry name" value="Anhydro_N_Ac-Mur_kinase"/>
</dbReference>
<dbReference type="GO" id="GO:0016301">
    <property type="term" value="F:kinase activity"/>
    <property type="evidence" value="ECO:0007669"/>
    <property type="project" value="UniProtKB-KW"/>
</dbReference>
<keyword evidence="1 2" id="KW-0119">Carbohydrate metabolism</keyword>
<dbReference type="GO" id="GO:0016773">
    <property type="term" value="F:phosphotransferase activity, alcohol group as acceptor"/>
    <property type="evidence" value="ECO:0007669"/>
    <property type="project" value="UniProtKB-UniRule"/>
</dbReference>
<keyword evidence="4" id="KW-1185">Reference proteome</keyword>
<comment type="caution">
    <text evidence="3">The sequence shown here is derived from an EMBL/GenBank/DDBJ whole genome shotgun (WGS) entry which is preliminary data.</text>
</comment>
<dbReference type="Pfam" id="PF03702">
    <property type="entry name" value="AnmK"/>
    <property type="match status" value="1"/>
</dbReference>
<organism evidence="3 4">
    <name type="scientific">Aquisalinus flavus</name>
    <dbReference type="NCBI Taxonomy" id="1526572"/>
    <lineage>
        <taxon>Bacteria</taxon>
        <taxon>Pseudomonadati</taxon>
        <taxon>Pseudomonadota</taxon>
        <taxon>Alphaproteobacteria</taxon>
        <taxon>Parvularculales</taxon>
        <taxon>Parvularculaceae</taxon>
        <taxon>Aquisalinus</taxon>
    </lineage>
</organism>
<dbReference type="GO" id="GO:0009254">
    <property type="term" value="P:peptidoglycan turnover"/>
    <property type="evidence" value="ECO:0007669"/>
    <property type="project" value="UniProtKB-UniRule"/>
</dbReference>
<accession>A0A8J2V694</accession>
<dbReference type="AlphaFoldDB" id="A0A8J2V694"/>
<dbReference type="Proteomes" id="UP000613582">
    <property type="component" value="Unassembled WGS sequence"/>
</dbReference>
<dbReference type="PANTHER" id="PTHR30605:SF0">
    <property type="entry name" value="ANHYDRO-N-ACETYLMURAMIC ACID KINASE"/>
    <property type="match status" value="1"/>
</dbReference>
<dbReference type="NCBIfam" id="NF007141">
    <property type="entry name" value="PRK09585.1-5"/>
    <property type="match status" value="1"/>
</dbReference>
<dbReference type="EC" id="2.7.1.170" evidence="2"/>
<comment type="similarity">
    <text evidence="2">Belongs to the anhydro-N-acetylmuramic acid kinase family.</text>
</comment>
<comment type="function">
    <text evidence="2">Catalyzes the specific phosphorylation of 1,6-anhydro-N-acetylmuramic acid (anhMurNAc) with the simultaneous cleavage of the 1,6-anhydro ring, generating MurNAc-6-P. Is required for the utilization of anhMurNAc either imported from the medium or derived from its own cell wall murein, and thus plays a role in cell wall recycling.</text>
</comment>
<name>A0A8J2V694_9PROT</name>
<evidence type="ECO:0000313" key="4">
    <source>
        <dbReference type="Proteomes" id="UP000613582"/>
    </source>
</evidence>
<reference evidence="3" key="2">
    <citation type="submission" date="2020-09" db="EMBL/GenBank/DDBJ databases">
        <authorList>
            <person name="Sun Q."/>
            <person name="Zhou Y."/>
        </authorList>
    </citation>
    <scope>NUCLEOTIDE SEQUENCE</scope>
    <source>
        <strain evidence="3">CGMCC 1.12921</strain>
    </source>
</reference>
<dbReference type="PANTHER" id="PTHR30605">
    <property type="entry name" value="ANHYDRO-N-ACETYLMURAMIC ACID KINASE"/>
    <property type="match status" value="1"/>
</dbReference>
<evidence type="ECO:0000256" key="2">
    <source>
        <dbReference type="HAMAP-Rule" id="MF_01270"/>
    </source>
</evidence>
<gene>
    <name evidence="2 3" type="primary">anmK</name>
    <name evidence="3" type="ORF">GCM10011342_08480</name>
</gene>
<reference evidence="3" key="1">
    <citation type="journal article" date="2014" name="Int. J. Syst. Evol. Microbiol.">
        <title>Complete genome sequence of Corynebacterium casei LMG S-19264T (=DSM 44701T), isolated from a smear-ripened cheese.</title>
        <authorList>
            <consortium name="US DOE Joint Genome Institute (JGI-PGF)"/>
            <person name="Walter F."/>
            <person name="Albersmeier A."/>
            <person name="Kalinowski J."/>
            <person name="Ruckert C."/>
        </authorList>
    </citation>
    <scope>NUCLEOTIDE SEQUENCE</scope>
    <source>
        <strain evidence="3">CGMCC 1.12921</strain>
    </source>
</reference>
<dbReference type="GO" id="GO:0097175">
    <property type="term" value="P:1,6-anhydro-N-acetyl-beta-muramic acid catabolic process"/>
    <property type="evidence" value="ECO:0007669"/>
    <property type="project" value="UniProtKB-UniRule"/>
</dbReference>
<feature type="binding site" evidence="2">
    <location>
        <begin position="16"/>
        <end position="23"/>
    </location>
    <ligand>
        <name>ATP</name>
        <dbReference type="ChEBI" id="CHEBI:30616"/>
    </ligand>
</feature>
<evidence type="ECO:0000313" key="3">
    <source>
        <dbReference type="EMBL" id="GGD01735.1"/>
    </source>
</evidence>
<proteinExistence type="inferred from homology"/>
<protein>
    <recommendedName>
        <fullName evidence="2">Anhydro-N-acetylmuramic acid kinase</fullName>
        <ecNumber evidence="2">2.7.1.170</ecNumber>
    </recommendedName>
    <alternativeName>
        <fullName evidence="2">AnhMurNAc kinase</fullName>
    </alternativeName>
</protein>
<dbReference type="Gene3D" id="3.30.420.40">
    <property type="match status" value="2"/>
</dbReference>
<dbReference type="SUPFAM" id="SSF53067">
    <property type="entry name" value="Actin-like ATPase domain"/>
    <property type="match status" value="1"/>
</dbReference>
<dbReference type="UniPathway" id="UPA00343"/>
<keyword evidence="2" id="KW-0067">ATP-binding</keyword>